<dbReference type="SUPFAM" id="SSF56801">
    <property type="entry name" value="Acetyl-CoA synthetase-like"/>
    <property type="match status" value="1"/>
</dbReference>
<proteinExistence type="inferred from homology"/>
<dbReference type="Pfam" id="PF00501">
    <property type="entry name" value="AMP-binding"/>
    <property type="match status" value="2"/>
</dbReference>
<dbReference type="OrthoDB" id="16262at2759"/>
<dbReference type="AlphaFoldDB" id="A0A024GS15"/>
<dbReference type="EMBL" id="CAIX01000279">
    <property type="protein sequence ID" value="CCI49156.1"/>
    <property type="molecule type" value="Genomic_DNA"/>
</dbReference>
<evidence type="ECO:0000256" key="2">
    <source>
        <dbReference type="ARBA" id="ARBA00022598"/>
    </source>
</evidence>
<evidence type="ECO:0008006" key="7">
    <source>
        <dbReference type="Google" id="ProtNLM"/>
    </source>
</evidence>
<evidence type="ECO:0000259" key="4">
    <source>
        <dbReference type="Pfam" id="PF13193"/>
    </source>
</evidence>
<dbReference type="Pfam" id="PF13193">
    <property type="entry name" value="AMP-binding_C"/>
    <property type="match status" value="1"/>
</dbReference>
<evidence type="ECO:0000313" key="6">
    <source>
        <dbReference type="Proteomes" id="UP000053237"/>
    </source>
</evidence>
<evidence type="ECO:0000259" key="3">
    <source>
        <dbReference type="Pfam" id="PF00501"/>
    </source>
</evidence>
<dbReference type="STRING" id="65357.A0A024GS15"/>
<dbReference type="Gene3D" id="3.40.50.12780">
    <property type="entry name" value="N-terminal domain of ligase-like"/>
    <property type="match status" value="1"/>
</dbReference>
<dbReference type="InterPro" id="IPR042099">
    <property type="entry name" value="ANL_N_sf"/>
</dbReference>
<organism evidence="5 6">
    <name type="scientific">Albugo candida</name>
    <dbReference type="NCBI Taxonomy" id="65357"/>
    <lineage>
        <taxon>Eukaryota</taxon>
        <taxon>Sar</taxon>
        <taxon>Stramenopiles</taxon>
        <taxon>Oomycota</taxon>
        <taxon>Peronosporomycetes</taxon>
        <taxon>Albuginales</taxon>
        <taxon>Albuginaceae</taxon>
        <taxon>Albugo</taxon>
    </lineage>
</organism>
<keyword evidence="2" id="KW-0436">Ligase</keyword>
<feature type="domain" description="AMP-dependent synthetase/ligase" evidence="3">
    <location>
        <begin position="150"/>
        <end position="343"/>
    </location>
</feature>
<comment type="caution">
    <text evidence="5">The sequence shown here is derived from an EMBL/GenBank/DDBJ whole genome shotgun (WGS) entry which is preliminary data.</text>
</comment>
<feature type="domain" description="AMP-dependent synthetase/ligase" evidence="3">
    <location>
        <begin position="58"/>
        <end position="146"/>
    </location>
</feature>
<dbReference type="Gene3D" id="2.30.38.10">
    <property type="entry name" value="Luciferase, Domain 3"/>
    <property type="match status" value="1"/>
</dbReference>
<feature type="domain" description="AMP-binding enzyme C-terminal" evidence="4">
    <location>
        <begin position="394"/>
        <end position="470"/>
    </location>
</feature>
<dbReference type="InParanoid" id="A0A024GS15"/>
<dbReference type="Gene3D" id="3.40.50.980">
    <property type="match status" value="1"/>
</dbReference>
<dbReference type="PANTHER" id="PTHR24096">
    <property type="entry name" value="LONG-CHAIN-FATTY-ACID--COA LIGASE"/>
    <property type="match status" value="1"/>
</dbReference>
<evidence type="ECO:0000256" key="1">
    <source>
        <dbReference type="ARBA" id="ARBA00006432"/>
    </source>
</evidence>
<dbReference type="InterPro" id="IPR000873">
    <property type="entry name" value="AMP-dep_synth/lig_dom"/>
</dbReference>
<dbReference type="InterPro" id="IPR025110">
    <property type="entry name" value="AMP-bd_C"/>
</dbReference>
<dbReference type="Proteomes" id="UP000053237">
    <property type="component" value="Unassembled WGS sequence"/>
</dbReference>
<dbReference type="GO" id="GO:0016405">
    <property type="term" value="F:CoA-ligase activity"/>
    <property type="evidence" value="ECO:0007669"/>
    <property type="project" value="TreeGrafter"/>
</dbReference>
<evidence type="ECO:0000313" key="5">
    <source>
        <dbReference type="EMBL" id="CCI49156.1"/>
    </source>
</evidence>
<gene>
    <name evidence="5" type="ORF">BN9_104380</name>
</gene>
<accession>A0A024GS15</accession>
<comment type="similarity">
    <text evidence="1">Belongs to the ATP-dependent AMP-binding enzyme family.</text>
</comment>
<protein>
    <recommendedName>
        <fullName evidence="7">AMP-dependent synthetase/ligase domain-containing protein</fullName>
    </recommendedName>
</protein>
<dbReference type="Gene3D" id="3.30.300.30">
    <property type="match status" value="1"/>
</dbReference>
<dbReference type="InterPro" id="IPR045851">
    <property type="entry name" value="AMP-bd_C_sf"/>
</dbReference>
<sequence length="484" mass="53726">MLQCRLLLRSLCPTLSAHANKRLLRNAFQSFRNASSTIFDSPFESIAIPNTTLWHIAEKQAHAIPDKVASQCAVTNEKVTFKQLFENAKSIACGLETDGIQRGDVVLLHSPNCLEYMMITLALNALGVICSPASPLLKPAELATQLTCAKGVMLSHRNIVANVLQVSQLEKLGRQCIGVLPFYHIYGSLISNMALHQGRTNVILPKFDPEVFLRTVSSLRMEKIHIAPPIALFLANHPMVDRYDLSATKVIVSGGAPLGHRVESLLEKRLSVIVKQGYGLTESSPLLTINQDDTRKKVQESLSHVKHLALMSFEEGVCCGDDLEAGGIGELLFRGPQVMQGYLNEKRLTEAAFVDGDYLRTGDVGYIDENGFVFILDRSKELIKYRGYQVAPAELEDILNLHPDILDSCCVRAYDKNGEEIPKAYVVLRDQDIACKKSDILDFVAGKVAAYKRLRAVEFTDSIPRSPTGKILRRILQERENVNK</sequence>
<keyword evidence="6" id="KW-1185">Reference proteome</keyword>
<name>A0A024GS15_9STRA</name>
<reference evidence="5 6" key="1">
    <citation type="submission" date="2012-05" db="EMBL/GenBank/DDBJ databases">
        <title>Recombination and specialization in a pathogen metapopulation.</title>
        <authorList>
            <person name="Gardiner A."/>
            <person name="Kemen E."/>
            <person name="Schultz-Larsen T."/>
            <person name="MacLean D."/>
            <person name="Van Oosterhout C."/>
            <person name="Jones J.D.G."/>
        </authorList>
    </citation>
    <scope>NUCLEOTIDE SEQUENCE [LARGE SCALE GENOMIC DNA]</scope>
    <source>
        <strain evidence="5 6">Ac Nc2</strain>
    </source>
</reference>
<dbReference type="PANTHER" id="PTHR24096:SF149">
    <property type="entry name" value="AMP-BINDING DOMAIN-CONTAINING PROTEIN-RELATED"/>
    <property type="match status" value="1"/>
</dbReference>